<feature type="region of interest" description="Disordered" evidence="1">
    <location>
        <begin position="36"/>
        <end position="55"/>
    </location>
</feature>
<gene>
    <name evidence="2" type="ORF">PLEPLA_LOCUS31510</name>
</gene>
<accession>A0A9N7V1M8</accession>
<protein>
    <submittedName>
        <fullName evidence="2">Uncharacterized protein</fullName>
    </submittedName>
</protein>
<evidence type="ECO:0000313" key="2">
    <source>
        <dbReference type="EMBL" id="CAB1443794.1"/>
    </source>
</evidence>
<evidence type="ECO:0000313" key="3">
    <source>
        <dbReference type="Proteomes" id="UP001153269"/>
    </source>
</evidence>
<evidence type="ECO:0000256" key="1">
    <source>
        <dbReference type="SAM" id="MobiDB-lite"/>
    </source>
</evidence>
<organism evidence="2 3">
    <name type="scientific">Pleuronectes platessa</name>
    <name type="common">European plaice</name>
    <dbReference type="NCBI Taxonomy" id="8262"/>
    <lineage>
        <taxon>Eukaryota</taxon>
        <taxon>Metazoa</taxon>
        <taxon>Chordata</taxon>
        <taxon>Craniata</taxon>
        <taxon>Vertebrata</taxon>
        <taxon>Euteleostomi</taxon>
        <taxon>Actinopterygii</taxon>
        <taxon>Neopterygii</taxon>
        <taxon>Teleostei</taxon>
        <taxon>Neoteleostei</taxon>
        <taxon>Acanthomorphata</taxon>
        <taxon>Carangaria</taxon>
        <taxon>Pleuronectiformes</taxon>
        <taxon>Pleuronectoidei</taxon>
        <taxon>Pleuronectidae</taxon>
        <taxon>Pleuronectes</taxon>
    </lineage>
</organism>
<proteinExistence type="predicted"/>
<dbReference type="AlphaFoldDB" id="A0A9N7V1M8"/>
<reference evidence="2" key="1">
    <citation type="submission" date="2020-03" db="EMBL/GenBank/DDBJ databases">
        <authorList>
            <person name="Weist P."/>
        </authorList>
    </citation>
    <scope>NUCLEOTIDE SEQUENCE</scope>
</reference>
<sequence length="125" mass="13610">MADECPTDPDAAVSKPPHVTCSVGVGAWQRRRVELEDGGTQGRVEEEERAWKKGGGGGSLLPLSVHLHISSVVPLELFSRYFLPQSEDLGVKAFDLSQALPKHDSQLQYAPERGEEIVSEDSITV</sequence>
<name>A0A9N7V1M8_PLEPL</name>
<dbReference type="EMBL" id="CADEAL010003190">
    <property type="protein sequence ID" value="CAB1443794.1"/>
    <property type="molecule type" value="Genomic_DNA"/>
</dbReference>
<keyword evidence="3" id="KW-1185">Reference proteome</keyword>
<dbReference type="Proteomes" id="UP001153269">
    <property type="component" value="Unassembled WGS sequence"/>
</dbReference>
<comment type="caution">
    <text evidence="2">The sequence shown here is derived from an EMBL/GenBank/DDBJ whole genome shotgun (WGS) entry which is preliminary data.</text>
</comment>